<protein>
    <submittedName>
        <fullName evidence="1">Uncharacterized protein</fullName>
    </submittedName>
</protein>
<reference evidence="1 2" key="1">
    <citation type="submission" date="2021-06" db="EMBL/GenBank/DDBJ databases">
        <title>Description of novel taxa of the family Lachnospiraceae.</title>
        <authorList>
            <person name="Chaplin A.V."/>
            <person name="Sokolova S.R."/>
            <person name="Pikina A.P."/>
            <person name="Korzhanova M."/>
            <person name="Belova V."/>
            <person name="Korostin D."/>
            <person name="Efimov B.A."/>
        </authorList>
    </citation>
    <scope>NUCLEOTIDE SEQUENCE [LARGE SCALE GENOMIC DNA]</scope>
    <source>
        <strain evidence="1 2">ASD4241</strain>
    </source>
</reference>
<proteinExistence type="predicted"/>
<accession>A0ABS6KBW7</accession>
<sequence length="113" mass="13308">MQIHKYGYSGNPEVLILHKNTEHDWDCDKNMLQCILKYHVTIAALDSGDELPLLIRYLKQYDSRPLYAICVFHDEWETLSRLFRRHKLSYEKLVYESSSCEPGTLVQKTLTAM</sequence>
<dbReference type="RefSeq" id="WP_158354251.1">
    <property type="nucleotide sequence ID" value="NZ_JAHQCX010000015.1"/>
</dbReference>
<organism evidence="1 2">
    <name type="scientific">Diplocloster modestus</name>
    <dbReference type="NCBI Taxonomy" id="2850322"/>
    <lineage>
        <taxon>Bacteria</taxon>
        <taxon>Bacillati</taxon>
        <taxon>Bacillota</taxon>
        <taxon>Clostridia</taxon>
        <taxon>Lachnospirales</taxon>
        <taxon>Lachnospiraceae</taxon>
        <taxon>Diplocloster</taxon>
    </lineage>
</organism>
<evidence type="ECO:0000313" key="2">
    <source>
        <dbReference type="Proteomes" id="UP001314681"/>
    </source>
</evidence>
<dbReference type="EMBL" id="JAHQCX010000015">
    <property type="protein sequence ID" value="MBU9728015.1"/>
    <property type="molecule type" value="Genomic_DNA"/>
</dbReference>
<keyword evidence="2" id="KW-1185">Reference proteome</keyword>
<evidence type="ECO:0000313" key="1">
    <source>
        <dbReference type="EMBL" id="MBU9728015.1"/>
    </source>
</evidence>
<name>A0ABS6KBW7_9FIRM</name>
<dbReference type="Proteomes" id="UP001314681">
    <property type="component" value="Unassembled WGS sequence"/>
</dbReference>
<gene>
    <name evidence="1" type="ORF">KTH90_18560</name>
</gene>
<comment type="caution">
    <text evidence="1">The sequence shown here is derived from an EMBL/GenBank/DDBJ whole genome shotgun (WGS) entry which is preliminary data.</text>
</comment>